<evidence type="ECO:0000313" key="2">
    <source>
        <dbReference type="EMBL" id="MFD1383939.1"/>
    </source>
</evidence>
<dbReference type="Proteomes" id="UP001597059">
    <property type="component" value="Unassembled WGS sequence"/>
</dbReference>
<accession>A0ABW4B2D5</accession>
<gene>
    <name evidence="2" type="ORF">ACFQ45_11190</name>
</gene>
<protein>
    <recommendedName>
        <fullName evidence="4">Polyketide cyclase</fullName>
    </recommendedName>
</protein>
<proteinExistence type="predicted"/>
<reference evidence="3" key="1">
    <citation type="journal article" date="2019" name="Int. J. Syst. Evol. Microbiol.">
        <title>The Global Catalogue of Microorganisms (GCM) 10K type strain sequencing project: providing services to taxonomists for standard genome sequencing and annotation.</title>
        <authorList>
            <consortium name="The Broad Institute Genomics Platform"/>
            <consortium name="The Broad Institute Genome Sequencing Center for Infectious Disease"/>
            <person name="Wu L."/>
            <person name="Ma J."/>
        </authorList>
    </citation>
    <scope>NUCLEOTIDE SEQUENCE [LARGE SCALE GENOMIC DNA]</scope>
    <source>
        <strain evidence="3">JCM 30774</strain>
    </source>
</reference>
<keyword evidence="1" id="KW-1133">Transmembrane helix</keyword>
<dbReference type="EMBL" id="JBHTMN010000012">
    <property type="protein sequence ID" value="MFD1383939.1"/>
    <property type="molecule type" value="Genomic_DNA"/>
</dbReference>
<sequence>MQPTKALVSLRYVTRIAAVIILVMVAVGFFLPSDYRIERSVVVSEGNQTELKSRLFNAERWSDWMLIQSGRLQLSSVPVSDLEGAKFQLVYDEADKQGEILVGTVTDDSVAFLVTPSASVKPVPNVIYLRNRPQGIEVSWVIEGVLDAGFLSPYLALLANSIAGSNLEASLARLTDF</sequence>
<comment type="caution">
    <text evidence="2">The sequence shown here is derived from an EMBL/GenBank/DDBJ whole genome shotgun (WGS) entry which is preliminary data.</text>
</comment>
<keyword evidence="1" id="KW-0812">Transmembrane</keyword>
<keyword evidence="1" id="KW-0472">Membrane</keyword>
<evidence type="ECO:0000256" key="1">
    <source>
        <dbReference type="SAM" id="Phobius"/>
    </source>
</evidence>
<feature type="transmembrane region" description="Helical" evidence="1">
    <location>
        <begin position="12"/>
        <end position="31"/>
    </location>
</feature>
<dbReference type="RefSeq" id="WP_377367687.1">
    <property type="nucleotide sequence ID" value="NZ_JBHTMN010000012.1"/>
</dbReference>
<name>A0ABW4B2D5_9GAMM</name>
<evidence type="ECO:0008006" key="4">
    <source>
        <dbReference type="Google" id="ProtNLM"/>
    </source>
</evidence>
<evidence type="ECO:0000313" key="3">
    <source>
        <dbReference type="Proteomes" id="UP001597059"/>
    </source>
</evidence>
<keyword evidence="3" id="KW-1185">Reference proteome</keyword>
<organism evidence="2 3">
    <name type="scientific">Rhodanobacter aciditrophus</name>
    <dbReference type="NCBI Taxonomy" id="1623218"/>
    <lineage>
        <taxon>Bacteria</taxon>
        <taxon>Pseudomonadati</taxon>
        <taxon>Pseudomonadota</taxon>
        <taxon>Gammaproteobacteria</taxon>
        <taxon>Lysobacterales</taxon>
        <taxon>Rhodanobacteraceae</taxon>
        <taxon>Rhodanobacter</taxon>
    </lineage>
</organism>